<organism evidence="2 3">
    <name type="scientific">Aspergillus niger ATCC 13496</name>
    <dbReference type="NCBI Taxonomy" id="1353008"/>
    <lineage>
        <taxon>Eukaryota</taxon>
        <taxon>Fungi</taxon>
        <taxon>Dikarya</taxon>
        <taxon>Ascomycota</taxon>
        <taxon>Pezizomycotina</taxon>
        <taxon>Eurotiomycetes</taxon>
        <taxon>Eurotiomycetidae</taxon>
        <taxon>Eurotiales</taxon>
        <taxon>Aspergillaceae</taxon>
        <taxon>Aspergillus</taxon>
        <taxon>Aspergillus subgen. Circumdati</taxon>
    </lineage>
</organism>
<sequence length="633" mass="70261">MASMFVPYLDGDIGERKIQTSESTFRRQRATDVERLDMGYLQVWLYAMRHNPLMAPDAKNDDDLLAKPVRAKADERAIYEMAGLARRLGFKSPEIDVLVDGSPDHQIARAALLQARKPNRFRYDTRQFDILVNRIAECFAMAAPYEPDIGHDLLADSTMKPRARCGMPRKRTHKQDSPLLFLDPFMSAAVSISFFGRSARPEPTVSDRAGESPGDIPRSPLFVGEDGPSGDHGSALQAALPRESPQQEQEQPQGQAARRDEEQCSLRRQQVPRAERKRDIASVASNGRRERRVRGVRPHGVGVSEHGALGSGYVRLSSQKLPDEGPQDKSTQSDPATALTPHPTHGPAALEEADAHSHCMRISLEATPLEQDSDNRSTVEDPPQDDGLEDQARIDHPSQPQSTEIEDGNSSSIGGPAGQQPVLVEYLDQLMRAQEEQGRLEEELEPQAAVPEPSQDPSPASHHEEQPEPPVENLEHVAPTTHDDASHPLGQGPPADDAGPPAPVEAPQPPAFVEVCFWRFEREEWKRSDRLRVDPSDPSPVERIARKYSSKNYSLYDRNLQSLSPAQCYRAATVDGNNAIFLISEHEEQRLAAEGRLTKDKQLLSLVSRVLDRAEPEPMSPTKRHRSMSLGKL</sequence>
<dbReference type="Pfam" id="PF12520">
    <property type="entry name" value="DUF3723"/>
    <property type="match status" value="1"/>
</dbReference>
<evidence type="ECO:0000256" key="1">
    <source>
        <dbReference type="SAM" id="MobiDB-lite"/>
    </source>
</evidence>
<dbReference type="Proteomes" id="UP000253845">
    <property type="component" value="Unassembled WGS sequence"/>
</dbReference>
<feature type="compositionally biased region" description="Low complexity" evidence="1">
    <location>
        <begin position="241"/>
        <end position="256"/>
    </location>
</feature>
<proteinExistence type="predicted"/>
<feature type="region of interest" description="Disordered" evidence="1">
    <location>
        <begin position="199"/>
        <end position="508"/>
    </location>
</feature>
<name>A0A370BF70_ASPNG</name>
<reference evidence="2 3" key="1">
    <citation type="submission" date="2018-07" db="EMBL/GenBank/DDBJ databases">
        <title>Section-level genome sequencing of Aspergillus section Nigri to investigate inter- and intra-species variation.</title>
        <authorList>
            <consortium name="DOE Joint Genome Institute"/>
            <person name="Vesth T.C."/>
            <person name="Nybo J.L."/>
            <person name="Theobald S."/>
            <person name="Frisvad J.C."/>
            <person name="Larsen T.O."/>
            <person name="Nielsen K.F."/>
            <person name="Hoof J.B."/>
            <person name="Brandl J."/>
            <person name="Salamov A."/>
            <person name="Riley R."/>
            <person name="Gladden J.M."/>
            <person name="Phatale P."/>
            <person name="Nielsen M.T."/>
            <person name="Lyhne E.K."/>
            <person name="Kogle M.E."/>
            <person name="Strasser K."/>
            <person name="McDonnell E."/>
            <person name="Barry K."/>
            <person name="Clum A."/>
            <person name="Chen C."/>
            <person name="Nolan M."/>
            <person name="Sandor L."/>
            <person name="Kuo A."/>
            <person name="Lipzen A."/>
            <person name="Hainaut M."/>
            <person name="Drula E."/>
            <person name="Tsang A."/>
            <person name="Magnuson J.K."/>
            <person name="Henrissat B."/>
            <person name="Wiebenga A."/>
            <person name="Simmons B.A."/>
            <person name="Makela M.R."/>
            <person name="De vries R.P."/>
            <person name="Grigoriev I.V."/>
            <person name="Mortensen U.H."/>
            <person name="Baker S.E."/>
            <person name="Andersen M.R."/>
        </authorList>
    </citation>
    <scope>NUCLEOTIDE SEQUENCE [LARGE SCALE GENOMIC DNA]</scope>
    <source>
        <strain evidence="2 3">ATCC 13496</strain>
    </source>
</reference>
<dbReference type="EMBL" id="KZ851976">
    <property type="protein sequence ID" value="RDH14184.1"/>
    <property type="molecule type" value="Genomic_DNA"/>
</dbReference>
<evidence type="ECO:0000313" key="2">
    <source>
        <dbReference type="EMBL" id="RDH14184.1"/>
    </source>
</evidence>
<accession>A0A370BF70</accession>
<feature type="region of interest" description="Disordered" evidence="1">
    <location>
        <begin position="614"/>
        <end position="633"/>
    </location>
</feature>
<evidence type="ECO:0000313" key="3">
    <source>
        <dbReference type="Proteomes" id="UP000253845"/>
    </source>
</evidence>
<protein>
    <submittedName>
        <fullName evidence="2">Uncharacterized protein</fullName>
    </submittedName>
</protein>
<dbReference type="AlphaFoldDB" id="A0A370BF70"/>
<dbReference type="InterPro" id="IPR022198">
    <property type="entry name" value="DUF3723"/>
</dbReference>
<dbReference type="VEuPathDB" id="FungiDB:M747DRAFT_290932"/>
<feature type="compositionally biased region" description="Polar residues" evidence="1">
    <location>
        <begin position="398"/>
        <end position="413"/>
    </location>
</feature>
<gene>
    <name evidence="2" type="ORF">M747DRAFT_290932</name>
</gene>